<reference evidence="3 5" key="1">
    <citation type="submission" date="2018-02" db="EMBL/GenBank/DDBJ databases">
        <title>Reclassifiation of [Polyangium] brachysporum DSM 7029 as Guopingzhaonella breviflexa gen. nov., sp. nov., a member of the family Comamonadaceae.</title>
        <authorList>
            <person name="Tang B."/>
        </authorList>
    </citation>
    <scope>NUCLEOTIDE SEQUENCE [LARGE SCALE GENOMIC DNA]</scope>
    <source>
        <strain evidence="3 5">DSM 15344</strain>
    </source>
</reference>
<dbReference type="InterPro" id="IPR029057">
    <property type="entry name" value="PRTase-like"/>
</dbReference>
<sequence>MLTSLLLRPAAWLRALPSQCAVCRTWQARRVCAACLRRFARTVPRCVRCAIQVPEGVLTCGACLRHPPPWTHAVAALDHAYPWAKLVADLKFHERLDLVEPLAQRLLAAIRERDAAPPELVLPVPLSRARLGERGYNQAWEIARWLARRLGLPAHADWLVRVRDTAQQMTLSQAQRRTNLRGAFAVEPHRLAAVHGRSIALVDDVMTTGATAGELARTLLQAGAREVRVWIVTRTPRE</sequence>
<dbReference type="Proteomes" id="UP000239406">
    <property type="component" value="Unassembled WGS sequence"/>
</dbReference>
<dbReference type="EMBL" id="PSNY01000011">
    <property type="protein sequence ID" value="PPE69575.1"/>
    <property type="molecule type" value="Genomic_DNA"/>
</dbReference>
<dbReference type="Proteomes" id="UP000294772">
    <property type="component" value="Unassembled WGS sequence"/>
</dbReference>
<dbReference type="AlphaFoldDB" id="A0A2S5T3K9"/>
<evidence type="ECO:0000256" key="1">
    <source>
        <dbReference type="ARBA" id="ARBA00008007"/>
    </source>
</evidence>
<feature type="domain" description="Double zinc ribbon" evidence="2">
    <location>
        <begin position="16"/>
        <end position="64"/>
    </location>
</feature>
<dbReference type="CDD" id="cd06223">
    <property type="entry name" value="PRTases_typeI"/>
    <property type="match status" value="1"/>
</dbReference>
<dbReference type="InterPro" id="IPR051910">
    <property type="entry name" value="ComF/GntX_DNA_util-trans"/>
</dbReference>
<comment type="caution">
    <text evidence="3">The sequence shown here is derived from an EMBL/GenBank/DDBJ whole genome shotgun (WGS) entry which is preliminary data.</text>
</comment>
<name>A0A2S5T3K9_9BURK</name>
<protein>
    <submittedName>
        <fullName evidence="3">ComF family protein</fullName>
    </submittedName>
</protein>
<evidence type="ECO:0000313" key="4">
    <source>
        <dbReference type="EMBL" id="TCP09016.1"/>
    </source>
</evidence>
<dbReference type="InterPro" id="IPR044005">
    <property type="entry name" value="DZR_2"/>
</dbReference>
<proteinExistence type="inferred from homology"/>
<evidence type="ECO:0000313" key="3">
    <source>
        <dbReference type="EMBL" id="PPE69575.1"/>
    </source>
</evidence>
<dbReference type="PANTHER" id="PTHR47505:SF1">
    <property type="entry name" value="DNA UTILIZATION PROTEIN YHGH"/>
    <property type="match status" value="1"/>
</dbReference>
<reference evidence="4 6" key="2">
    <citation type="submission" date="2019-03" db="EMBL/GenBank/DDBJ databases">
        <title>Genomic Encyclopedia of Type Strains, Phase IV (KMG-IV): sequencing the most valuable type-strain genomes for metagenomic binning, comparative biology and taxonomic classification.</title>
        <authorList>
            <person name="Goeker M."/>
        </authorList>
    </citation>
    <scope>NUCLEOTIDE SEQUENCE [LARGE SCALE GENOMIC DNA]</scope>
    <source>
        <strain evidence="4 6">DSM 15264</strain>
    </source>
</reference>
<dbReference type="Gene3D" id="3.40.50.2020">
    <property type="match status" value="1"/>
</dbReference>
<keyword evidence="5" id="KW-1185">Reference proteome</keyword>
<gene>
    <name evidence="3" type="ORF">C1702_11610</name>
    <name evidence="4" type="ORF">EV676_102529</name>
</gene>
<dbReference type="PANTHER" id="PTHR47505">
    <property type="entry name" value="DNA UTILIZATION PROTEIN YHGH"/>
    <property type="match status" value="1"/>
</dbReference>
<dbReference type="EMBL" id="SLXF01000002">
    <property type="protein sequence ID" value="TCP09016.1"/>
    <property type="molecule type" value="Genomic_DNA"/>
</dbReference>
<dbReference type="OrthoDB" id="9793412at2"/>
<accession>A0A2S5T3K9</accession>
<comment type="similarity">
    <text evidence="1">Belongs to the ComF/GntX family.</text>
</comment>
<evidence type="ECO:0000313" key="6">
    <source>
        <dbReference type="Proteomes" id="UP000294772"/>
    </source>
</evidence>
<evidence type="ECO:0000313" key="5">
    <source>
        <dbReference type="Proteomes" id="UP000239406"/>
    </source>
</evidence>
<organism evidence="3 5">
    <name type="scientific">Caldimonas thermodepolymerans</name>
    <dbReference type="NCBI Taxonomy" id="215580"/>
    <lineage>
        <taxon>Bacteria</taxon>
        <taxon>Pseudomonadati</taxon>
        <taxon>Pseudomonadota</taxon>
        <taxon>Betaproteobacteria</taxon>
        <taxon>Burkholderiales</taxon>
        <taxon>Sphaerotilaceae</taxon>
        <taxon>Caldimonas</taxon>
    </lineage>
</organism>
<dbReference type="RefSeq" id="WP_104357869.1">
    <property type="nucleotide sequence ID" value="NZ_CALFFA010000017.1"/>
</dbReference>
<evidence type="ECO:0000259" key="2">
    <source>
        <dbReference type="Pfam" id="PF18912"/>
    </source>
</evidence>
<dbReference type="SUPFAM" id="SSF53271">
    <property type="entry name" value="PRTase-like"/>
    <property type="match status" value="1"/>
</dbReference>
<dbReference type="InterPro" id="IPR000836">
    <property type="entry name" value="PRTase_dom"/>
</dbReference>
<dbReference type="Pfam" id="PF18912">
    <property type="entry name" value="DZR_2"/>
    <property type="match status" value="1"/>
</dbReference>